<feature type="compositionally biased region" description="Low complexity" evidence="1">
    <location>
        <begin position="45"/>
        <end position="60"/>
    </location>
</feature>
<evidence type="ECO:0000313" key="3">
    <source>
        <dbReference type="Proteomes" id="UP001059380"/>
    </source>
</evidence>
<dbReference type="EMBL" id="CP093313">
    <property type="protein sequence ID" value="UWZ84943.1"/>
    <property type="molecule type" value="Genomic_DNA"/>
</dbReference>
<dbReference type="RefSeq" id="WP_260794449.1">
    <property type="nucleotide sequence ID" value="NZ_CP093313.1"/>
</dbReference>
<name>A0A9J7BQT6_9BACT</name>
<dbReference type="KEGG" id="orp:MOP44_03145"/>
<feature type="compositionally biased region" description="Basic and acidic residues" evidence="1">
    <location>
        <begin position="88"/>
        <end position="99"/>
    </location>
</feature>
<gene>
    <name evidence="2" type="ORF">MOP44_03145</name>
</gene>
<evidence type="ECO:0000256" key="1">
    <source>
        <dbReference type="SAM" id="MobiDB-lite"/>
    </source>
</evidence>
<protein>
    <submittedName>
        <fullName evidence="2">Uncharacterized protein</fullName>
    </submittedName>
</protein>
<dbReference type="AlphaFoldDB" id="A0A9J7BQT6"/>
<reference evidence="2" key="1">
    <citation type="submission" date="2021-04" db="EMBL/GenBank/DDBJ databases">
        <title>Phylogenetic analysis of Acidobacteriaceae.</title>
        <authorList>
            <person name="Qiu L."/>
            <person name="Zhang Q."/>
        </authorList>
    </citation>
    <scope>NUCLEOTIDE SEQUENCE</scope>
    <source>
        <strain evidence="2">DSM 25168</strain>
    </source>
</reference>
<accession>A0A9J7BQT6</accession>
<sequence length="131" mass="13853">MRKSDPISIDAGRESKGSKRTSTKNSSTQREKTPSAAKGARTRQSAGADSAKSAKATSKGRSSKRDTSKGAEQQMNSAASNPAPQLPENHHPGLHDRSYAAHLDAGPRGPHTKPAGDLRFLAPFPTGRKQP</sequence>
<feature type="compositionally biased region" description="Polar residues" evidence="1">
    <location>
        <begin position="70"/>
        <end position="83"/>
    </location>
</feature>
<dbReference type="Proteomes" id="UP001059380">
    <property type="component" value="Chromosome"/>
</dbReference>
<keyword evidence="3" id="KW-1185">Reference proteome</keyword>
<evidence type="ECO:0000313" key="2">
    <source>
        <dbReference type="EMBL" id="UWZ84943.1"/>
    </source>
</evidence>
<proteinExistence type="predicted"/>
<organism evidence="2 3">
    <name type="scientific">Occallatibacter riparius</name>
    <dbReference type="NCBI Taxonomy" id="1002689"/>
    <lineage>
        <taxon>Bacteria</taxon>
        <taxon>Pseudomonadati</taxon>
        <taxon>Acidobacteriota</taxon>
        <taxon>Terriglobia</taxon>
        <taxon>Terriglobales</taxon>
        <taxon>Acidobacteriaceae</taxon>
        <taxon>Occallatibacter</taxon>
    </lineage>
</organism>
<feature type="region of interest" description="Disordered" evidence="1">
    <location>
        <begin position="1"/>
        <end position="131"/>
    </location>
</feature>